<comment type="caution">
    <text evidence="4">The sequence shown here is derived from an EMBL/GenBank/DDBJ whole genome shotgun (WGS) entry which is preliminary data.</text>
</comment>
<dbReference type="Gene3D" id="3.40.50.2000">
    <property type="entry name" value="Glycogen Phosphorylase B"/>
    <property type="match status" value="1"/>
</dbReference>
<dbReference type="PANTHER" id="PTHR12526:SF636">
    <property type="entry name" value="BLL3647 PROTEIN"/>
    <property type="match status" value="1"/>
</dbReference>
<evidence type="ECO:0000313" key="5">
    <source>
        <dbReference type="Proteomes" id="UP000478148"/>
    </source>
</evidence>
<organism evidence="4 5">
    <name type="scientific">Verrucosispora sioxanthis</name>
    <dbReference type="NCBI Taxonomy" id="2499994"/>
    <lineage>
        <taxon>Bacteria</taxon>
        <taxon>Bacillati</taxon>
        <taxon>Actinomycetota</taxon>
        <taxon>Actinomycetes</taxon>
        <taxon>Micromonosporales</taxon>
        <taxon>Micromonosporaceae</taxon>
        <taxon>Micromonospora</taxon>
    </lineage>
</organism>
<feature type="domain" description="Glycosyl transferase family 1" evidence="3">
    <location>
        <begin position="176"/>
        <end position="319"/>
    </location>
</feature>
<keyword evidence="1 4" id="KW-0808">Transferase</keyword>
<evidence type="ECO:0000256" key="2">
    <source>
        <dbReference type="SAM" id="Phobius"/>
    </source>
</evidence>
<accession>A0A6M1L6T5</accession>
<dbReference type="Proteomes" id="UP000478148">
    <property type="component" value="Unassembled WGS sequence"/>
</dbReference>
<evidence type="ECO:0000259" key="3">
    <source>
        <dbReference type="Pfam" id="PF00534"/>
    </source>
</evidence>
<dbReference type="RefSeq" id="WP_164445320.1">
    <property type="nucleotide sequence ID" value="NZ_SAIY01000001.1"/>
</dbReference>
<feature type="transmembrane region" description="Helical" evidence="2">
    <location>
        <begin position="69"/>
        <end position="92"/>
    </location>
</feature>
<proteinExistence type="predicted"/>
<evidence type="ECO:0000256" key="1">
    <source>
        <dbReference type="ARBA" id="ARBA00022679"/>
    </source>
</evidence>
<sequence>MAKLLDDVSAAVEVTMVTRDRDLGCDQPYSGLSGQWVRRRQARIYYLDAKNRRQLYRILRTLRSTMFDLLYVNSLWATFAVVPIVATRIGLLRVREILIAPRGELSPSALKVKSFKKRLFLRVWRPLIKSSRVRWHATSDREAQSIAQVFPRARIETRQVDVALPLEPMAPVELDGPLRLVFIGRINPIKNLSLTILALARITRPVIFDLYGPVEDPAYWAECQDLARQLPPAVTLAYGGELRPGDVPSTFAGYDAFVFPTQGENFGHVIAESLSASCPVICSDQTPWSSLLRAGGGIVLADLTPAALAEQLDQLARRTPTERLAARRAAGDAYRSWRAEARGPNILDQIRLLG</sequence>
<keyword evidence="2" id="KW-0812">Transmembrane</keyword>
<evidence type="ECO:0000313" key="4">
    <source>
        <dbReference type="EMBL" id="NGM11413.1"/>
    </source>
</evidence>
<dbReference type="EMBL" id="SAIY01000001">
    <property type="protein sequence ID" value="NGM11413.1"/>
    <property type="molecule type" value="Genomic_DNA"/>
</dbReference>
<dbReference type="AlphaFoldDB" id="A0A6M1L6T5"/>
<name>A0A6M1L6T5_9ACTN</name>
<keyword evidence="5" id="KW-1185">Reference proteome</keyword>
<dbReference type="Pfam" id="PF00534">
    <property type="entry name" value="Glycos_transf_1"/>
    <property type="match status" value="1"/>
</dbReference>
<dbReference type="PANTHER" id="PTHR12526">
    <property type="entry name" value="GLYCOSYLTRANSFERASE"/>
    <property type="match status" value="1"/>
</dbReference>
<dbReference type="SUPFAM" id="SSF53756">
    <property type="entry name" value="UDP-Glycosyltransferase/glycogen phosphorylase"/>
    <property type="match status" value="1"/>
</dbReference>
<protein>
    <submittedName>
        <fullName evidence="4">Glycosyltransferase</fullName>
    </submittedName>
</protein>
<gene>
    <name evidence="4" type="ORF">ENC19_01310</name>
</gene>
<keyword evidence="2" id="KW-0472">Membrane</keyword>
<reference evidence="4 5" key="1">
    <citation type="submission" date="2020-02" db="EMBL/GenBank/DDBJ databases">
        <title>Draft Genome Sequence of Verrucosispora sp. Strain CWR15, Isolated from Gulf of Mexico Sponge.</title>
        <authorList>
            <person name="Kennedy S.J."/>
            <person name="Cella E."/>
            <person name="Azarian T."/>
            <person name="Baker B.J."/>
            <person name="Shaw L.N."/>
        </authorList>
    </citation>
    <scope>NUCLEOTIDE SEQUENCE [LARGE SCALE GENOMIC DNA]</scope>
    <source>
        <strain evidence="4 5">CWR15</strain>
    </source>
</reference>
<dbReference type="InterPro" id="IPR001296">
    <property type="entry name" value="Glyco_trans_1"/>
</dbReference>
<dbReference type="GO" id="GO:0016757">
    <property type="term" value="F:glycosyltransferase activity"/>
    <property type="evidence" value="ECO:0007669"/>
    <property type="project" value="InterPro"/>
</dbReference>
<keyword evidence="2" id="KW-1133">Transmembrane helix</keyword>